<feature type="binding site" evidence="11">
    <location>
        <position position="12"/>
    </location>
    <ligand>
        <name>Mg(2+)</name>
        <dbReference type="ChEBI" id="CHEBI:18420"/>
    </ligand>
</feature>
<dbReference type="NCBIfam" id="TIGR01662">
    <property type="entry name" value="HAD-SF-IIIA"/>
    <property type="match status" value="1"/>
</dbReference>
<evidence type="ECO:0000313" key="12">
    <source>
        <dbReference type="EMBL" id="OPA78034.1"/>
    </source>
</evidence>
<feature type="binding site" evidence="11">
    <location>
        <position position="129"/>
    </location>
    <ligand>
        <name>Mg(2+)</name>
        <dbReference type="ChEBI" id="CHEBI:18420"/>
    </ligand>
</feature>
<dbReference type="PANTHER" id="PTHR42891">
    <property type="entry name" value="D-GLYCERO-BETA-D-MANNO-HEPTOSE-1,7-BISPHOSPHATE 7-PHOSPHATASE"/>
    <property type="match status" value="1"/>
</dbReference>
<dbReference type="EC" id="3.1.3.-" evidence="7"/>
<keyword evidence="11" id="KW-0460">Magnesium</keyword>
<organism evidence="12 13">
    <name type="scientific">Campylobacter pinnipediorum subsp. pinnipediorum</name>
    <dbReference type="NCBI Taxonomy" id="1660067"/>
    <lineage>
        <taxon>Bacteria</taxon>
        <taxon>Pseudomonadati</taxon>
        <taxon>Campylobacterota</taxon>
        <taxon>Epsilonproteobacteria</taxon>
        <taxon>Campylobacterales</taxon>
        <taxon>Campylobacteraceae</taxon>
        <taxon>Campylobacter</taxon>
    </lineage>
</organism>
<dbReference type="SUPFAM" id="SSF56784">
    <property type="entry name" value="HAD-like"/>
    <property type="match status" value="1"/>
</dbReference>
<comment type="caution">
    <text evidence="12">The sequence shown here is derived from an EMBL/GenBank/DDBJ whole genome shotgun (WGS) entry which is preliminary data.</text>
</comment>
<evidence type="ECO:0000256" key="9">
    <source>
        <dbReference type="PIRSR" id="PIRSR004682-2"/>
    </source>
</evidence>
<evidence type="ECO:0000256" key="3">
    <source>
        <dbReference type="ARBA" id="ARBA00022723"/>
    </source>
</evidence>
<dbReference type="InterPro" id="IPR006543">
    <property type="entry name" value="Histidinol-phos"/>
</dbReference>
<feature type="binding site" evidence="9">
    <location>
        <begin position="52"/>
        <end position="55"/>
    </location>
    <ligand>
        <name>substrate</name>
    </ligand>
</feature>
<evidence type="ECO:0000256" key="4">
    <source>
        <dbReference type="ARBA" id="ARBA00022801"/>
    </source>
</evidence>
<evidence type="ECO:0000256" key="10">
    <source>
        <dbReference type="PIRSR" id="PIRSR004682-3"/>
    </source>
</evidence>
<reference evidence="12 13" key="1">
    <citation type="submission" date="2016-08" db="EMBL/GenBank/DDBJ databases">
        <title>Campylobacter species from sea mammals.</title>
        <authorList>
            <person name="Gilbert M.J."/>
            <person name="Byrne B.A."/>
            <person name="Zomer A.L."/>
            <person name="Wagenaar J.A."/>
        </authorList>
    </citation>
    <scope>NUCLEOTIDE SEQUENCE [LARGE SCALE GENOMIC DNA]</scope>
    <source>
        <strain evidence="12 13">1105248</strain>
    </source>
</reference>
<evidence type="ECO:0000256" key="11">
    <source>
        <dbReference type="PIRSR" id="PIRSR004682-4"/>
    </source>
</evidence>
<protein>
    <recommendedName>
        <fullName evidence="6 7">D,D-heptose 1,7-bisphosphate phosphatase</fullName>
        <ecNumber evidence="7">3.1.3.-</ecNumber>
    </recommendedName>
</protein>
<dbReference type="InterPro" id="IPR023214">
    <property type="entry name" value="HAD_sf"/>
</dbReference>
<feature type="binding site" evidence="11">
    <location>
        <position position="93"/>
    </location>
    <ligand>
        <name>Zn(2+)</name>
        <dbReference type="ChEBI" id="CHEBI:29105"/>
    </ligand>
</feature>
<evidence type="ECO:0000256" key="7">
    <source>
        <dbReference type="PIRNR" id="PIRNR004682"/>
    </source>
</evidence>
<name>A0AAX0LAE7_9BACT</name>
<dbReference type="InterPro" id="IPR036412">
    <property type="entry name" value="HAD-like_sf"/>
</dbReference>
<dbReference type="NCBIfam" id="TIGR00213">
    <property type="entry name" value="GmhB_yaeD"/>
    <property type="match status" value="1"/>
</dbReference>
<dbReference type="AlphaFoldDB" id="A0AAX0LAE7"/>
<keyword evidence="11" id="KW-0862">Zinc</keyword>
<dbReference type="GO" id="GO:0005975">
    <property type="term" value="P:carbohydrate metabolic process"/>
    <property type="evidence" value="ECO:0007669"/>
    <property type="project" value="InterPro"/>
</dbReference>
<comment type="cofactor">
    <cofactor evidence="11">
        <name>Mg(2+)</name>
        <dbReference type="ChEBI" id="CHEBI:18420"/>
    </cofactor>
</comment>
<dbReference type="PANTHER" id="PTHR42891:SF1">
    <property type="entry name" value="D-GLYCERO-BETA-D-MANNO-HEPTOSE-1,7-BISPHOSPHATE 7-PHOSPHATASE"/>
    <property type="match status" value="1"/>
</dbReference>
<dbReference type="CDD" id="cd07503">
    <property type="entry name" value="HAD_HisB-N"/>
    <property type="match status" value="1"/>
</dbReference>
<feature type="active site" description="Nucleophile" evidence="8">
    <location>
        <position position="10"/>
    </location>
</feature>
<feature type="site" description="Contributes to substrate recognition" evidence="10">
    <location>
        <position position="102"/>
    </location>
</feature>
<keyword evidence="5 7" id="KW-0119">Carbohydrate metabolism</keyword>
<dbReference type="InterPro" id="IPR006549">
    <property type="entry name" value="HAD-SF_hydro_IIIA"/>
</dbReference>
<dbReference type="Pfam" id="PF13242">
    <property type="entry name" value="Hydrolase_like"/>
    <property type="match status" value="1"/>
</dbReference>
<dbReference type="GO" id="GO:0016791">
    <property type="term" value="F:phosphatase activity"/>
    <property type="evidence" value="ECO:0007669"/>
    <property type="project" value="InterPro"/>
</dbReference>
<evidence type="ECO:0000256" key="5">
    <source>
        <dbReference type="ARBA" id="ARBA00023277"/>
    </source>
</evidence>
<evidence type="ECO:0000256" key="1">
    <source>
        <dbReference type="ARBA" id="ARBA00004496"/>
    </source>
</evidence>
<feature type="binding site" evidence="9">
    <location>
        <position position="129"/>
    </location>
    <ligand>
        <name>substrate</name>
    </ligand>
</feature>
<feature type="binding site" evidence="11">
    <location>
        <position position="101"/>
    </location>
    <ligand>
        <name>Zn(2+)</name>
        <dbReference type="ChEBI" id="CHEBI:29105"/>
    </ligand>
</feature>
<feature type="site" description="Stabilizes the phosphoryl group" evidence="10">
    <location>
        <position position="52"/>
    </location>
</feature>
<gene>
    <name evidence="12" type="ORF">BFG04_03270</name>
</gene>
<evidence type="ECO:0000256" key="2">
    <source>
        <dbReference type="ARBA" id="ARBA00022490"/>
    </source>
</evidence>
<dbReference type="EMBL" id="MCRK01000034">
    <property type="protein sequence ID" value="OPA78034.1"/>
    <property type="molecule type" value="Genomic_DNA"/>
</dbReference>
<feature type="binding site" evidence="9">
    <location>
        <begin position="102"/>
        <end position="103"/>
    </location>
    <ligand>
        <name>substrate</name>
    </ligand>
</feature>
<keyword evidence="4 7" id="KW-0378">Hydrolase</keyword>
<dbReference type="GO" id="GO:0046872">
    <property type="term" value="F:metal ion binding"/>
    <property type="evidence" value="ECO:0007669"/>
    <property type="project" value="UniProtKB-KW"/>
</dbReference>
<dbReference type="NCBIfam" id="TIGR01656">
    <property type="entry name" value="Histidinol-ppas"/>
    <property type="match status" value="1"/>
</dbReference>
<comment type="cofactor">
    <cofactor evidence="11">
        <name>Zn(2+)</name>
        <dbReference type="ChEBI" id="CHEBI:29105"/>
    </cofactor>
</comment>
<dbReference type="PIRSF" id="PIRSF004682">
    <property type="entry name" value="GmhB"/>
    <property type="match status" value="1"/>
</dbReference>
<feature type="binding site" evidence="11">
    <location>
        <position position="91"/>
    </location>
    <ligand>
        <name>Zn(2+)</name>
        <dbReference type="ChEBI" id="CHEBI:29105"/>
    </ligand>
</feature>
<evidence type="ECO:0000313" key="13">
    <source>
        <dbReference type="Proteomes" id="UP000189728"/>
    </source>
</evidence>
<dbReference type="GO" id="GO:0005737">
    <property type="term" value="C:cytoplasm"/>
    <property type="evidence" value="ECO:0007669"/>
    <property type="project" value="UniProtKB-SubCell"/>
</dbReference>
<feature type="binding site" evidence="9">
    <location>
        <begin position="18"/>
        <end position="21"/>
    </location>
    <ligand>
        <name>substrate</name>
    </ligand>
</feature>
<feature type="active site" description="Proton donor" evidence="8">
    <location>
        <position position="12"/>
    </location>
</feature>
<comment type="subcellular location">
    <subcellularLocation>
        <location evidence="1 7">Cytoplasm</location>
    </subcellularLocation>
</comment>
<proteinExistence type="inferred from homology"/>
<dbReference type="Proteomes" id="UP000189728">
    <property type="component" value="Unassembled WGS sequence"/>
</dbReference>
<dbReference type="NCBIfam" id="NF006506">
    <property type="entry name" value="PRK08942.1"/>
    <property type="match status" value="1"/>
</dbReference>
<keyword evidence="3 11" id="KW-0479">Metal-binding</keyword>
<feature type="binding site" evidence="11">
    <location>
        <position position="99"/>
    </location>
    <ligand>
        <name>Zn(2+)</name>
        <dbReference type="ChEBI" id="CHEBI:29105"/>
    </ligand>
</feature>
<comment type="similarity">
    <text evidence="7">Belongs to the gmhB family.</text>
</comment>
<dbReference type="InterPro" id="IPR004446">
    <property type="entry name" value="Heptose_bisP_phosphatase"/>
</dbReference>
<evidence type="ECO:0000256" key="8">
    <source>
        <dbReference type="PIRSR" id="PIRSR004682-1"/>
    </source>
</evidence>
<dbReference type="RefSeq" id="WP_078397957.1">
    <property type="nucleotide sequence ID" value="NZ_CP012546.1"/>
</dbReference>
<feature type="site" description="Stabilizes the phosphoryl group" evidence="10">
    <location>
        <position position="103"/>
    </location>
</feature>
<dbReference type="Gene3D" id="3.40.50.1000">
    <property type="entry name" value="HAD superfamily/HAD-like"/>
    <property type="match status" value="1"/>
</dbReference>
<feature type="binding site" evidence="9">
    <location>
        <begin position="10"/>
        <end position="12"/>
    </location>
    <ligand>
        <name>substrate</name>
    </ligand>
</feature>
<evidence type="ECO:0000256" key="6">
    <source>
        <dbReference type="ARBA" id="ARBA00031828"/>
    </source>
</evidence>
<accession>A0AAX0LAE7</accession>
<sequence length="168" mass="19113">MDKNKAIFLDRDGVINVDFGYVYKPENFVFCDGIFEALKGFISFGYKLIIITNQSGIQRGYYTLQDFENITNFMIKKLKNEGICIQKVFFCPHSPEQMCDCRKPSPKMILDASSEFNISLKDSIMIGDKKSDIAAGKNAGVGLNFLIDNINFKNAKDVFDFLKDKENL</sequence>
<feature type="binding site" evidence="11">
    <location>
        <position position="10"/>
    </location>
    <ligand>
        <name>Mg(2+)</name>
        <dbReference type="ChEBI" id="CHEBI:18420"/>
    </ligand>
</feature>
<keyword evidence="2 7" id="KW-0963">Cytoplasm</keyword>
<feature type="binding site" evidence="11">
    <location>
        <position position="128"/>
    </location>
    <ligand>
        <name>Mg(2+)</name>
        <dbReference type="ChEBI" id="CHEBI:18420"/>
    </ligand>
</feature>